<dbReference type="AlphaFoldDB" id="A0A2P2Q744"/>
<evidence type="ECO:0000313" key="1">
    <source>
        <dbReference type="EMBL" id="MBX62770.1"/>
    </source>
</evidence>
<protein>
    <submittedName>
        <fullName evidence="1">Uncharacterized protein</fullName>
    </submittedName>
</protein>
<reference evidence="1" key="1">
    <citation type="submission" date="2018-02" db="EMBL/GenBank/DDBJ databases">
        <title>Rhizophora mucronata_Transcriptome.</title>
        <authorList>
            <person name="Meera S.P."/>
            <person name="Sreeshan A."/>
            <person name="Augustine A."/>
        </authorList>
    </citation>
    <scope>NUCLEOTIDE SEQUENCE</scope>
    <source>
        <tissue evidence="1">Leaf</tissue>
    </source>
</reference>
<organism evidence="1">
    <name type="scientific">Rhizophora mucronata</name>
    <name type="common">Asiatic mangrove</name>
    <dbReference type="NCBI Taxonomy" id="61149"/>
    <lineage>
        <taxon>Eukaryota</taxon>
        <taxon>Viridiplantae</taxon>
        <taxon>Streptophyta</taxon>
        <taxon>Embryophyta</taxon>
        <taxon>Tracheophyta</taxon>
        <taxon>Spermatophyta</taxon>
        <taxon>Magnoliopsida</taxon>
        <taxon>eudicotyledons</taxon>
        <taxon>Gunneridae</taxon>
        <taxon>Pentapetalae</taxon>
        <taxon>rosids</taxon>
        <taxon>fabids</taxon>
        <taxon>Malpighiales</taxon>
        <taxon>Rhizophoraceae</taxon>
        <taxon>Rhizophora</taxon>
    </lineage>
</organism>
<sequence length="47" mass="5420">MRTLLSKNICAKRTIKFKVSILSSQNLFPKSIFLGSYWCSAIIFHNL</sequence>
<proteinExistence type="predicted"/>
<dbReference type="EMBL" id="GGEC01082286">
    <property type="protein sequence ID" value="MBX62770.1"/>
    <property type="molecule type" value="Transcribed_RNA"/>
</dbReference>
<name>A0A2P2Q744_RHIMU</name>
<accession>A0A2P2Q744</accession>